<name>A0A8X6UFG8_NEPPI</name>
<dbReference type="Proteomes" id="UP000887013">
    <property type="component" value="Unassembled WGS sequence"/>
</dbReference>
<proteinExistence type="predicted"/>
<evidence type="ECO:0000313" key="3">
    <source>
        <dbReference type="EMBL" id="GFU08983.1"/>
    </source>
</evidence>
<feature type="domain" description="C2H2-type" evidence="2">
    <location>
        <begin position="3"/>
        <end position="31"/>
    </location>
</feature>
<dbReference type="PROSITE" id="PS50157">
    <property type="entry name" value="ZINC_FINGER_C2H2_2"/>
    <property type="match status" value="2"/>
</dbReference>
<evidence type="ECO:0000259" key="2">
    <source>
        <dbReference type="PROSITE" id="PS50157"/>
    </source>
</evidence>
<sequence length="436" mass="50296">MEFRCDYCNIVFTDIKHYLRHKFISHDGQGFRPLTSDERLTWDSFLENFAAWSRRELANTFTRRQVNANEAFDTSGGVNNHSFAKDDIDQILIRQQMMMQGGTSSSGCHASQTNFRLSSSSTQRSETQVGKKSHFLENFEDLSSSEFDELFVRIRGNTNESVETTEEDIKLYYSVVIWFIMEFRCDYCKVVFTDIEHYLKHKYIIHDGQGFRRQTTDGELTWRSFLENFKARSRRELDERSATIQENTNERVETTGEIINLSSGVVGHHETLIREQVLTDSSISGSLFVNLERHNNTQRSVQQVNPPVNRNETCATSRCDPMHSCNPQMCPDTCTNETTIESFDNTCPSISLHLEKIENRRKTSNINRSTQNLLRNTENSNELFREPISSRSLCLVKTNAGSSSGNQAQYFDSKKDFANKSTAQSYSEESKMKKMK</sequence>
<protein>
    <recommendedName>
        <fullName evidence="2">C2H2-type domain-containing protein</fullName>
    </recommendedName>
</protein>
<evidence type="ECO:0000256" key="1">
    <source>
        <dbReference type="PROSITE-ProRule" id="PRU00042"/>
    </source>
</evidence>
<dbReference type="SMART" id="SM00355">
    <property type="entry name" value="ZnF_C2H2"/>
    <property type="match status" value="2"/>
</dbReference>
<feature type="domain" description="C2H2-type" evidence="2">
    <location>
        <begin position="183"/>
        <end position="211"/>
    </location>
</feature>
<feature type="non-terminal residue" evidence="3">
    <location>
        <position position="436"/>
    </location>
</feature>
<dbReference type="GO" id="GO:0008270">
    <property type="term" value="F:zinc ion binding"/>
    <property type="evidence" value="ECO:0007669"/>
    <property type="project" value="UniProtKB-KW"/>
</dbReference>
<accession>A0A8X6UFG8</accession>
<dbReference type="InterPro" id="IPR013087">
    <property type="entry name" value="Znf_C2H2_type"/>
</dbReference>
<evidence type="ECO:0000313" key="4">
    <source>
        <dbReference type="Proteomes" id="UP000887013"/>
    </source>
</evidence>
<keyword evidence="1" id="KW-0479">Metal-binding</keyword>
<comment type="caution">
    <text evidence="3">The sequence shown here is derived from an EMBL/GenBank/DDBJ whole genome shotgun (WGS) entry which is preliminary data.</text>
</comment>
<keyword evidence="1" id="KW-0863">Zinc-finger</keyword>
<gene>
    <name evidence="3" type="ORF">NPIL_454681</name>
</gene>
<reference evidence="3" key="1">
    <citation type="submission" date="2020-08" db="EMBL/GenBank/DDBJ databases">
        <title>Multicomponent nature underlies the extraordinary mechanical properties of spider dragline silk.</title>
        <authorList>
            <person name="Kono N."/>
            <person name="Nakamura H."/>
            <person name="Mori M."/>
            <person name="Yoshida Y."/>
            <person name="Ohtoshi R."/>
            <person name="Malay A.D."/>
            <person name="Moran D.A.P."/>
            <person name="Tomita M."/>
            <person name="Numata K."/>
            <person name="Arakawa K."/>
        </authorList>
    </citation>
    <scope>NUCLEOTIDE SEQUENCE</scope>
</reference>
<dbReference type="PROSITE" id="PS00028">
    <property type="entry name" value="ZINC_FINGER_C2H2_1"/>
    <property type="match status" value="2"/>
</dbReference>
<keyword evidence="1" id="KW-0862">Zinc</keyword>
<keyword evidence="4" id="KW-1185">Reference proteome</keyword>
<dbReference type="AlphaFoldDB" id="A0A8X6UFG8"/>
<organism evidence="3 4">
    <name type="scientific">Nephila pilipes</name>
    <name type="common">Giant wood spider</name>
    <name type="synonym">Nephila maculata</name>
    <dbReference type="NCBI Taxonomy" id="299642"/>
    <lineage>
        <taxon>Eukaryota</taxon>
        <taxon>Metazoa</taxon>
        <taxon>Ecdysozoa</taxon>
        <taxon>Arthropoda</taxon>
        <taxon>Chelicerata</taxon>
        <taxon>Arachnida</taxon>
        <taxon>Araneae</taxon>
        <taxon>Araneomorphae</taxon>
        <taxon>Entelegynae</taxon>
        <taxon>Araneoidea</taxon>
        <taxon>Nephilidae</taxon>
        <taxon>Nephila</taxon>
    </lineage>
</organism>
<dbReference type="EMBL" id="BMAW01028778">
    <property type="protein sequence ID" value="GFU08983.1"/>
    <property type="molecule type" value="Genomic_DNA"/>
</dbReference>